<dbReference type="EMBL" id="CYKH01001485">
    <property type="protein sequence ID" value="CUG87280.1"/>
    <property type="molecule type" value="Genomic_DNA"/>
</dbReference>
<reference evidence="3" key="1">
    <citation type="submission" date="2015-09" db="EMBL/GenBank/DDBJ databases">
        <authorList>
            <consortium name="Pathogen Informatics"/>
        </authorList>
    </citation>
    <scope>NUCLEOTIDE SEQUENCE [LARGE SCALE GENOMIC DNA]</scope>
    <source>
        <strain evidence="3">Lake Konstanz</strain>
    </source>
</reference>
<gene>
    <name evidence="2" type="ORF">BSAL_01210</name>
</gene>
<evidence type="ECO:0000313" key="2">
    <source>
        <dbReference type="EMBL" id="CUG87280.1"/>
    </source>
</evidence>
<organism evidence="2 3">
    <name type="scientific">Bodo saltans</name>
    <name type="common">Flagellated protozoan</name>
    <dbReference type="NCBI Taxonomy" id="75058"/>
    <lineage>
        <taxon>Eukaryota</taxon>
        <taxon>Discoba</taxon>
        <taxon>Euglenozoa</taxon>
        <taxon>Kinetoplastea</taxon>
        <taxon>Metakinetoplastina</taxon>
        <taxon>Eubodonida</taxon>
        <taxon>Bodonidae</taxon>
        <taxon>Bodo</taxon>
    </lineage>
</organism>
<dbReference type="AlphaFoldDB" id="A0A0S4J730"/>
<accession>A0A0S4J730</accession>
<keyword evidence="3" id="KW-1185">Reference proteome</keyword>
<keyword evidence="1" id="KW-0472">Membrane</keyword>
<feature type="non-terminal residue" evidence="2">
    <location>
        <position position="313"/>
    </location>
</feature>
<sequence>FSETSSNDPAASVSRNKSATTGLYSTTRRLTHTRTDVIARTSLPNVVPSAAQAVVVYAALAASTGALGAMARGAVPALQRSSAVALLASLCDASSDNSNEIFTSFGDNPFGLHLSVDDGDHFGNAAGAAVGNMLMVVAVSVASHAIGEGVTCALGRTTKRGSRLAVRIIDALLPSSPIPGAVALPYGTLVQPSVAACLALVTSDGGGGTVALGAAMLLIWLSVAFYFAWQILLKCRVKVHLADNISRAEFALRSEPTVWLHGSSHRAPNSVSQAVVYVMEPTEQWSEVAPINDSEDPTNDSLELFNEQSRLEL</sequence>
<evidence type="ECO:0000313" key="3">
    <source>
        <dbReference type="Proteomes" id="UP000051952"/>
    </source>
</evidence>
<evidence type="ECO:0000256" key="1">
    <source>
        <dbReference type="SAM" id="Phobius"/>
    </source>
</evidence>
<feature type="non-terminal residue" evidence="2">
    <location>
        <position position="1"/>
    </location>
</feature>
<keyword evidence="1" id="KW-1133">Transmembrane helix</keyword>
<proteinExistence type="predicted"/>
<name>A0A0S4J730_BODSA</name>
<feature type="transmembrane region" description="Helical" evidence="1">
    <location>
        <begin position="50"/>
        <end position="71"/>
    </location>
</feature>
<feature type="transmembrane region" description="Helical" evidence="1">
    <location>
        <begin position="206"/>
        <end position="229"/>
    </location>
</feature>
<dbReference type="Proteomes" id="UP000051952">
    <property type="component" value="Unassembled WGS sequence"/>
</dbReference>
<dbReference type="VEuPathDB" id="TriTrypDB:BSAL_01210"/>
<protein>
    <submittedName>
        <fullName evidence="2">Transmembrane protein, putative</fullName>
    </submittedName>
</protein>
<keyword evidence="1 2" id="KW-0812">Transmembrane</keyword>
<feature type="transmembrane region" description="Helical" evidence="1">
    <location>
        <begin position="164"/>
        <end position="186"/>
    </location>
</feature>